<dbReference type="Pfam" id="PF01814">
    <property type="entry name" value="Hemerythrin"/>
    <property type="match status" value="1"/>
</dbReference>
<dbReference type="CDD" id="cd12108">
    <property type="entry name" value="Hr-like"/>
    <property type="match status" value="1"/>
</dbReference>
<reference evidence="4" key="1">
    <citation type="journal article" date="2019" name="Int. J. Syst. Evol. Microbiol.">
        <title>The Global Catalogue of Microorganisms (GCM) 10K type strain sequencing project: providing services to taxonomists for standard genome sequencing and annotation.</title>
        <authorList>
            <consortium name="The Broad Institute Genomics Platform"/>
            <consortium name="The Broad Institute Genome Sequencing Center for Infectious Disease"/>
            <person name="Wu L."/>
            <person name="Ma J."/>
        </authorList>
    </citation>
    <scope>NUCLEOTIDE SEQUENCE [LARGE SCALE GENOMIC DNA]</scope>
    <source>
        <strain evidence="4">JCM 10696</strain>
    </source>
</reference>
<gene>
    <name evidence="3" type="ORF">GCM10009550_60610</name>
</gene>
<dbReference type="Proteomes" id="UP001500665">
    <property type="component" value="Unassembled WGS sequence"/>
</dbReference>
<feature type="domain" description="Hemerythrin-like" evidence="2">
    <location>
        <begin position="38"/>
        <end position="164"/>
    </location>
</feature>
<name>A0ABP4CAN7_9ACTN</name>
<comment type="caution">
    <text evidence="3">The sequence shown here is derived from an EMBL/GenBank/DDBJ whole genome shotgun (WGS) entry which is preliminary data.</text>
</comment>
<evidence type="ECO:0000313" key="3">
    <source>
        <dbReference type="EMBL" id="GAA0963927.1"/>
    </source>
</evidence>
<organism evidence="3 4">
    <name type="scientific">Actinocorallia libanotica</name>
    <dbReference type="NCBI Taxonomy" id="46162"/>
    <lineage>
        <taxon>Bacteria</taxon>
        <taxon>Bacillati</taxon>
        <taxon>Actinomycetota</taxon>
        <taxon>Actinomycetes</taxon>
        <taxon>Streptosporangiales</taxon>
        <taxon>Thermomonosporaceae</taxon>
        <taxon>Actinocorallia</taxon>
    </lineage>
</organism>
<dbReference type="EMBL" id="BAAAHH010000032">
    <property type="protein sequence ID" value="GAA0963927.1"/>
    <property type="molecule type" value="Genomic_DNA"/>
</dbReference>
<dbReference type="InterPro" id="IPR012312">
    <property type="entry name" value="Hemerythrin-like"/>
</dbReference>
<proteinExistence type="predicted"/>
<dbReference type="Gene3D" id="1.20.120.520">
    <property type="entry name" value="nmb1532 protein domain like"/>
    <property type="match status" value="1"/>
</dbReference>
<accession>A0ABP4CAN7</accession>
<evidence type="ECO:0000256" key="1">
    <source>
        <dbReference type="SAM" id="MobiDB-lite"/>
    </source>
</evidence>
<feature type="region of interest" description="Disordered" evidence="1">
    <location>
        <begin position="1"/>
        <end position="20"/>
    </location>
</feature>
<keyword evidence="4" id="KW-1185">Reference proteome</keyword>
<evidence type="ECO:0000313" key="4">
    <source>
        <dbReference type="Proteomes" id="UP001500665"/>
    </source>
</evidence>
<sequence>MQRRSAPGKETAEGMEAPVQGISLSTSQGRLTAFGNQLIEVHIALREDLAALRESVEAHLAGGVRPRRLQAHCLAFCSTLNGHHTGEDDGAFRELAERFPELRPVLEELSRDHRLVEDCLRRLETLVGGLEQGADPREVQLELDTLAALMETHFTYEEKRLVAALNSLDIPDWDLSPPAFLHKDTAR</sequence>
<evidence type="ECO:0000259" key="2">
    <source>
        <dbReference type="Pfam" id="PF01814"/>
    </source>
</evidence>
<protein>
    <recommendedName>
        <fullName evidence="2">Hemerythrin-like domain-containing protein</fullName>
    </recommendedName>
</protein>